<keyword evidence="3" id="KW-1185">Reference proteome</keyword>
<accession>A0A2H3DPK1</accession>
<organism evidence="2 3">
    <name type="scientific">Armillaria gallica</name>
    <name type="common">Bulbous honey fungus</name>
    <name type="synonym">Armillaria bulbosa</name>
    <dbReference type="NCBI Taxonomy" id="47427"/>
    <lineage>
        <taxon>Eukaryota</taxon>
        <taxon>Fungi</taxon>
        <taxon>Dikarya</taxon>
        <taxon>Basidiomycota</taxon>
        <taxon>Agaricomycotina</taxon>
        <taxon>Agaricomycetes</taxon>
        <taxon>Agaricomycetidae</taxon>
        <taxon>Agaricales</taxon>
        <taxon>Marasmiineae</taxon>
        <taxon>Physalacriaceae</taxon>
        <taxon>Armillaria</taxon>
    </lineage>
</organism>
<feature type="compositionally biased region" description="Polar residues" evidence="1">
    <location>
        <begin position="85"/>
        <end position="103"/>
    </location>
</feature>
<feature type="region of interest" description="Disordered" evidence="1">
    <location>
        <begin position="184"/>
        <end position="207"/>
    </location>
</feature>
<dbReference type="OMA" id="PSCANDN"/>
<dbReference type="EMBL" id="KZ293669">
    <property type="protein sequence ID" value="PBK89376.1"/>
    <property type="molecule type" value="Genomic_DNA"/>
</dbReference>
<protein>
    <submittedName>
        <fullName evidence="2">Uncharacterized protein</fullName>
    </submittedName>
</protein>
<feature type="compositionally biased region" description="Polar residues" evidence="1">
    <location>
        <begin position="459"/>
        <end position="469"/>
    </location>
</feature>
<feature type="region of interest" description="Disordered" evidence="1">
    <location>
        <begin position="418"/>
        <end position="492"/>
    </location>
</feature>
<feature type="compositionally biased region" description="Polar residues" evidence="1">
    <location>
        <begin position="390"/>
        <end position="406"/>
    </location>
</feature>
<gene>
    <name evidence="2" type="ORF">ARMGADRAFT_1033421</name>
</gene>
<feature type="compositionally biased region" description="Basic and acidic residues" evidence="1">
    <location>
        <begin position="187"/>
        <end position="207"/>
    </location>
</feature>
<feature type="compositionally biased region" description="Low complexity" evidence="1">
    <location>
        <begin position="418"/>
        <end position="446"/>
    </location>
</feature>
<proteinExistence type="predicted"/>
<feature type="region of interest" description="Disordered" evidence="1">
    <location>
        <begin position="310"/>
        <end position="406"/>
    </location>
</feature>
<dbReference type="InParanoid" id="A0A2H3DPK1"/>
<feature type="region of interest" description="Disordered" evidence="1">
    <location>
        <begin position="84"/>
        <end position="108"/>
    </location>
</feature>
<dbReference type="Proteomes" id="UP000217790">
    <property type="component" value="Unassembled WGS sequence"/>
</dbReference>
<feature type="compositionally biased region" description="Basic and acidic residues" evidence="1">
    <location>
        <begin position="339"/>
        <end position="352"/>
    </location>
</feature>
<name>A0A2H3DPK1_ARMGA</name>
<reference evidence="3" key="1">
    <citation type="journal article" date="2017" name="Nat. Ecol. Evol.">
        <title>Genome expansion and lineage-specific genetic innovations in the forest pathogenic fungi Armillaria.</title>
        <authorList>
            <person name="Sipos G."/>
            <person name="Prasanna A.N."/>
            <person name="Walter M.C."/>
            <person name="O'Connor E."/>
            <person name="Balint B."/>
            <person name="Krizsan K."/>
            <person name="Kiss B."/>
            <person name="Hess J."/>
            <person name="Varga T."/>
            <person name="Slot J."/>
            <person name="Riley R."/>
            <person name="Boka B."/>
            <person name="Rigling D."/>
            <person name="Barry K."/>
            <person name="Lee J."/>
            <person name="Mihaltcheva S."/>
            <person name="LaButti K."/>
            <person name="Lipzen A."/>
            <person name="Waldron R."/>
            <person name="Moloney N.M."/>
            <person name="Sperisen C."/>
            <person name="Kredics L."/>
            <person name="Vagvoelgyi C."/>
            <person name="Patrignani A."/>
            <person name="Fitzpatrick D."/>
            <person name="Nagy I."/>
            <person name="Doyle S."/>
            <person name="Anderson J.B."/>
            <person name="Grigoriev I.V."/>
            <person name="Gueldener U."/>
            <person name="Muensterkoetter M."/>
            <person name="Nagy L.G."/>
        </authorList>
    </citation>
    <scope>NUCLEOTIDE SEQUENCE [LARGE SCALE GENOMIC DNA]</scope>
    <source>
        <strain evidence="3">Ar21-2</strain>
    </source>
</reference>
<evidence type="ECO:0000313" key="2">
    <source>
        <dbReference type="EMBL" id="PBK89376.1"/>
    </source>
</evidence>
<evidence type="ECO:0000313" key="3">
    <source>
        <dbReference type="Proteomes" id="UP000217790"/>
    </source>
</evidence>
<dbReference type="OrthoDB" id="3106326at2759"/>
<feature type="compositionally biased region" description="Polar residues" evidence="1">
    <location>
        <begin position="476"/>
        <end position="492"/>
    </location>
</feature>
<evidence type="ECO:0000256" key="1">
    <source>
        <dbReference type="SAM" id="MobiDB-lite"/>
    </source>
</evidence>
<dbReference type="AlphaFoldDB" id="A0A2H3DPK1"/>
<sequence length="989" mass="109526">MMVAHLKFPEEDAYIVVELYPEFIMGQQENSIAHTILKCTSLFNERYLPPSELSAEERKEFLMVRAAVKEPLLNLLFLEKLTLQPPGNTPESRSQEQQASQKKGSIRLKTGRGLTTAELYFQENHKEDWFVAAVEAKKQKATAMETAPAGTSSNTAGGDMDRVAKLKAARQDLQLGRKVAKQLLANKSDETQERMESLAHDDSQAKKYRPEKGSLEAILQNIDMLEAMTSQLVDIATEAGWVGSIQLTGMCPGEFNPRTYFMNFGENEANTFALQYPKYEDHVQTPFLEFVCSSFSSKKCEEFRKLMAMTKKPHQKRPRQHDDSDEEDFTKDVNAVGRASDEDTGRPSELTKRSKKKAKKDKCKQKEIGDNPDLGQKKPSRKKTKKTMETAVTSSSRTVHLATSSTAEPMALVTADMAAATPSTSEPAAPVTADTAATASASHTADPVTNSMPDPMTPLTASNTASSTAEPMAPITTPTASVSRTADPATSSMPNPMALLMVSNTARSSPSISVSQPITTSSASELSMASNPVINTNDFDMTELGDAFQNFMDMEWESWDGQMLCASTDADLGQLDMSHMNSSMFLPPHTDELQAGLSVDRLLPLLHNTMMPNFGDATYGMNAQQWNTDPSNVNMMSQVNSAHLALNQGQQTYMWQQLSISVWQPNWSYSTPSQNITNGHSFPSNSTSVNFPSQVPPTNYNAFAATNITRAEMNRPVPAENSANFNAFDLTNTPAIFPNQVMPTKMNMRAPSANFNTFAVTHTPENLPNQVAPAEMNMPVPAKHARNHNAGAATDTPINPLNPPSMLAAEMEGNTAKSLMNDVENVIADPSCANDNPELPLASHSQDDIQAPRKMFNPCENTECKPIRKFCRKWKKQNHWKEFEMSMTVKEGQLATTGRPVALTELLKKKTCAMLPTLSPKDQMDLIHETLEWWMSLQSPERDLNMCLPLPNYTGNMHQIRKKGWSRMVLVMFLVRWWGTIVLESKMAP</sequence>
<feature type="compositionally biased region" description="Basic residues" evidence="1">
    <location>
        <begin position="353"/>
        <end position="363"/>
    </location>
</feature>